<keyword evidence="5" id="KW-1185">Reference proteome</keyword>
<organism evidence="4 5">
    <name type="scientific">Danionella cerebrum</name>
    <dbReference type="NCBI Taxonomy" id="2873325"/>
    <lineage>
        <taxon>Eukaryota</taxon>
        <taxon>Metazoa</taxon>
        <taxon>Chordata</taxon>
        <taxon>Craniata</taxon>
        <taxon>Vertebrata</taxon>
        <taxon>Euteleostomi</taxon>
        <taxon>Actinopterygii</taxon>
        <taxon>Neopterygii</taxon>
        <taxon>Teleostei</taxon>
        <taxon>Ostariophysi</taxon>
        <taxon>Cypriniformes</taxon>
        <taxon>Danionidae</taxon>
        <taxon>Danioninae</taxon>
        <taxon>Danionella</taxon>
    </lineage>
</organism>
<feature type="region of interest" description="Disordered" evidence="2">
    <location>
        <begin position="88"/>
        <end position="136"/>
    </location>
</feature>
<feature type="region of interest" description="Disordered" evidence="2">
    <location>
        <begin position="1"/>
        <end position="48"/>
    </location>
</feature>
<feature type="compositionally biased region" description="Polar residues" evidence="2">
    <location>
        <begin position="91"/>
        <end position="119"/>
    </location>
</feature>
<feature type="region of interest" description="Disordered" evidence="2">
    <location>
        <begin position="636"/>
        <end position="667"/>
    </location>
</feature>
<accession>A0A553R7R9</accession>
<gene>
    <name evidence="4" type="ORF">DNTS_035197</name>
</gene>
<dbReference type="PANTHER" id="PTHR14522:SF2">
    <property type="entry name" value="PROLINE-RICH PROTEIN 14"/>
    <property type="match status" value="1"/>
</dbReference>
<dbReference type="AlphaFoldDB" id="A0A553R7R9"/>
<name>A0A553R7R9_9TELE</name>
<evidence type="ECO:0000313" key="4">
    <source>
        <dbReference type="EMBL" id="TRY98230.1"/>
    </source>
</evidence>
<dbReference type="Pfam" id="PF15386">
    <property type="entry name" value="Tantalus"/>
    <property type="match status" value="1"/>
</dbReference>
<feature type="region of interest" description="Disordered" evidence="2">
    <location>
        <begin position="923"/>
        <end position="949"/>
    </location>
</feature>
<evidence type="ECO:0000256" key="2">
    <source>
        <dbReference type="SAM" id="MobiDB-lite"/>
    </source>
</evidence>
<feature type="compositionally biased region" description="Low complexity" evidence="2">
    <location>
        <begin position="753"/>
        <end position="762"/>
    </location>
</feature>
<feature type="compositionally biased region" description="Basic residues" evidence="2">
    <location>
        <begin position="658"/>
        <end position="667"/>
    </location>
</feature>
<comment type="caution">
    <text evidence="4">The sequence shown here is derived from an EMBL/GenBank/DDBJ whole genome shotgun (WGS) entry which is preliminary data.</text>
</comment>
<feature type="compositionally biased region" description="Low complexity" evidence="2">
    <location>
        <begin position="458"/>
        <end position="469"/>
    </location>
</feature>
<dbReference type="InterPro" id="IPR026320">
    <property type="entry name" value="PRR14"/>
</dbReference>
<feature type="compositionally biased region" description="Polar residues" evidence="2">
    <location>
        <begin position="763"/>
        <end position="778"/>
    </location>
</feature>
<feature type="domain" description="Tantalus-like" evidence="3">
    <location>
        <begin position="843"/>
        <end position="900"/>
    </location>
</feature>
<dbReference type="InterPro" id="IPR028149">
    <property type="entry name" value="Tantalus-like"/>
</dbReference>
<feature type="compositionally biased region" description="Polar residues" evidence="2">
    <location>
        <begin position="264"/>
        <end position="279"/>
    </location>
</feature>
<dbReference type="STRING" id="623744.A0A553R7R9"/>
<dbReference type="EMBL" id="SRMA01025182">
    <property type="protein sequence ID" value="TRY98230.1"/>
    <property type="molecule type" value="Genomic_DNA"/>
</dbReference>
<evidence type="ECO:0000256" key="1">
    <source>
        <dbReference type="ARBA" id="ARBA00022553"/>
    </source>
</evidence>
<dbReference type="PANTHER" id="PTHR14522">
    <property type="entry name" value="EMO2-RELATED"/>
    <property type="match status" value="1"/>
</dbReference>
<feature type="compositionally biased region" description="Basic residues" evidence="2">
    <location>
        <begin position="566"/>
        <end position="576"/>
    </location>
</feature>
<sequence length="983" mass="108414">MTTSSGVEAEMEQNCPEDEHHKQLPMIEDGSPQKNQDQQSVEREFLEDPSPIKRWEIGPLLQSFKSKMASFTEIVMSPVRLFKSKDPMLSSPLSDQQKSLTVEANSENSTVAESDSFQNRLFPKRPSSEQVQCTSSSKRHRVAQRLDFCTVLLGDNHKLGSDAMTNEFAQKHRPLSQPLVILQDCARVLTPGDKKSFKTHPTNQQITDKLLYSPHPLCSSSQAKQQTDATVMRNTSNEGCSCQIDKACAHSFESWFSEELSTSLSQGTNRSTDKTSINVPDSGVSSSTSSDLDMVYKETHTSYSQTTTRKSPRKKLLSGMTAPICAYMMSAKPVDPQIKDSQSETIHELTDFSPEVSEPPKSTSVFGGKHRRVRRTRKNMQNCGVIEERSAENEELKDNSINETHVLVGRRSGLQDGNDTIDSCNAASAEIGHSVGTEHLRRTRQHLRKRFKSSQLRTSTSASTDGASAENGKGIPLNTGNVSSEMIQPLEPTKATKTQKRRRILKSLGVSPQKRILRPPKQKVEECSMISVDSAGSSRPLQEAGLFNEVQETIKGKSSPESKQNRPPKKVKRTRRKDVSVTNRKHAIREDDAENQETVMAVSSGSSSNRLLRSFSCPEIPSLAHNDCHLSRSHLPIGSTTSRSRKSLPTPLLIHNHSPSKRTRRHTVCSVEIEREIAPLCLRKEVYPTSRGSPMCPSSPHSPFTSLTELASCFLSSPLAFLSRKSSQGNINSSDASISGACSFVRTSPSTFSSPSGSTLTSCHASPTPSSVTLNPETPSTSVSSLCSVFSQSSLEGAQVLQMETEEALAEDRSSFIETKDGQRGKVSSIRIRKKIPKPQNNLTPMGLPKTIRVKKKDFSLEEIYTNKNFSKPPDGRLETIFEVPFNRRDGSQAVVGPKKLKRFVEFPELGVARKPKKPLVSLVAGGGSQRKPTGNSGSSRPRRGLGVSSTVEERLSLQELESLLFSKLEELDSWMALEQISV</sequence>
<dbReference type="OrthoDB" id="6163216at2759"/>
<feature type="compositionally biased region" description="Basic and acidic residues" evidence="2">
    <location>
        <begin position="552"/>
        <end position="564"/>
    </location>
</feature>
<protein>
    <recommendedName>
        <fullName evidence="3">Tantalus-like domain-containing protein</fullName>
    </recommendedName>
</protein>
<proteinExistence type="predicted"/>
<feature type="region of interest" description="Disordered" evidence="2">
    <location>
        <begin position="753"/>
        <end position="778"/>
    </location>
</feature>
<feature type="region of interest" description="Disordered" evidence="2">
    <location>
        <begin position="552"/>
        <end position="582"/>
    </location>
</feature>
<evidence type="ECO:0000313" key="5">
    <source>
        <dbReference type="Proteomes" id="UP000316079"/>
    </source>
</evidence>
<feature type="region of interest" description="Disordered" evidence="2">
    <location>
        <begin position="264"/>
        <end position="290"/>
    </location>
</feature>
<evidence type="ECO:0000259" key="3">
    <source>
        <dbReference type="Pfam" id="PF15386"/>
    </source>
</evidence>
<feature type="region of interest" description="Disordered" evidence="2">
    <location>
        <begin position="450"/>
        <end position="525"/>
    </location>
</feature>
<dbReference type="Proteomes" id="UP000316079">
    <property type="component" value="Unassembled WGS sequence"/>
</dbReference>
<feature type="compositionally biased region" description="Polar residues" evidence="2">
    <location>
        <begin position="931"/>
        <end position="940"/>
    </location>
</feature>
<keyword evidence="1" id="KW-0597">Phosphoprotein</keyword>
<reference evidence="4 5" key="1">
    <citation type="journal article" date="2019" name="Sci. Data">
        <title>Hybrid genome assembly and annotation of Danionella translucida.</title>
        <authorList>
            <person name="Kadobianskyi M."/>
            <person name="Schulze L."/>
            <person name="Schuelke M."/>
            <person name="Judkewitz B."/>
        </authorList>
    </citation>
    <scope>NUCLEOTIDE SEQUENCE [LARGE SCALE GENOMIC DNA]</scope>
    <source>
        <strain evidence="4 5">Bolton</strain>
    </source>
</reference>